<reference evidence="1" key="1">
    <citation type="journal article" date="2018" name="Genome Biol.">
        <title>SKESA: strategic k-mer extension for scrupulous assemblies.</title>
        <authorList>
            <person name="Souvorov A."/>
            <person name="Agarwala R."/>
            <person name="Lipman D.J."/>
        </authorList>
    </citation>
    <scope>NUCLEOTIDE SEQUENCE</scope>
    <source>
        <strain evidence="1">EC00677</strain>
    </source>
</reference>
<comment type="caution">
    <text evidence="1">The sequence shown here is derived from an EMBL/GenBank/DDBJ whole genome shotgun (WGS) entry which is preliminary data.</text>
</comment>
<protein>
    <submittedName>
        <fullName evidence="1">Uncharacterized protein</fullName>
    </submittedName>
</protein>
<name>A0A7A6ZX77_ECOLX</name>
<evidence type="ECO:0000313" key="1">
    <source>
        <dbReference type="EMBL" id="HAJ1192079.1"/>
    </source>
</evidence>
<dbReference type="RefSeq" id="WP_097724462.1">
    <property type="nucleotide sequence ID" value="NZ_NNXW01000008.1"/>
</dbReference>
<gene>
    <name evidence="1" type="ORF">HL629_20315</name>
</gene>
<dbReference type="EMBL" id="DABHBG010000022">
    <property type="protein sequence ID" value="HAJ1192079.1"/>
    <property type="molecule type" value="Genomic_DNA"/>
</dbReference>
<proteinExistence type="predicted"/>
<reference evidence="1" key="2">
    <citation type="submission" date="2019-09" db="EMBL/GenBank/DDBJ databases">
        <authorList>
            <consortium name="NCBI Pathogen Detection Project"/>
        </authorList>
    </citation>
    <scope>NUCLEOTIDE SEQUENCE</scope>
    <source>
        <strain evidence="1">EC00677</strain>
    </source>
</reference>
<accession>A0A7A6ZX77</accession>
<dbReference type="AlphaFoldDB" id="A0A7A6ZX77"/>
<organism evidence="1">
    <name type="scientific">Escherichia coli</name>
    <dbReference type="NCBI Taxonomy" id="562"/>
    <lineage>
        <taxon>Bacteria</taxon>
        <taxon>Pseudomonadati</taxon>
        <taxon>Pseudomonadota</taxon>
        <taxon>Gammaproteobacteria</taxon>
        <taxon>Enterobacterales</taxon>
        <taxon>Enterobacteriaceae</taxon>
        <taxon>Escherichia</taxon>
    </lineage>
</organism>
<sequence>MVKQTMQQNHQYYRILSGESRPFPGIYEAVSEQLLLLIFKARQLYHDPKYRPWFEEQHGVLKALRDNTELRRIFTEQSNTQEPTLALGASTSSQPTALTNALNVMCHLYNGFDEGNISLKSWGAMQEVQTTPDFFSPGPRTWKTPELAKFVGDDLFNILTECKAWSSPIPAEARQGYYHQDLSVAHSCTSELLERLQQYHEIDEATILARTIGRVINGFYLYKKDTDLPAWLSPFKEEHRRLLDCSGQNTNDVSKLKEQLMKTGRTKFVGNMFQVASWYEIQAMYDDYVNLYADEIIGWFNKTMKYFKPTDFIRYTWKFATVTPNKDEKIENTTAWKKDYCQITIQRDELLRLIRTNTLQDAAINLAGCLQYAYRKLINHDAPRTTKEEQEIKDTNSVEFLGIRNRTINTVKRLESFEKWYENNKVLLVSNKKIRTEKIDVVVRVAGLKAYDLQEGVPDGPKQKVKDGINERIKTDTSLCLPQDISDTSLNRYRHAVQRIINDEIDTLLMEQKKKNKRFPYSEERGAIRPLWEKCLTRQ</sequence>